<organism evidence="1 2">
    <name type="scientific">Rubrivivax gelatinosus</name>
    <name type="common">Rhodocyclus gelatinosus</name>
    <name type="synonym">Rhodopseudomonas gelatinosa</name>
    <dbReference type="NCBI Taxonomy" id="28068"/>
    <lineage>
        <taxon>Bacteria</taxon>
        <taxon>Pseudomonadati</taxon>
        <taxon>Pseudomonadota</taxon>
        <taxon>Betaproteobacteria</taxon>
        <taxon>Burkholderiales</taxon>
        <taxon>Sphaerotilaceae</taxon>
        <taxon>Rubrivivax</taxon>
    </lineage>
</organism>
<gene>
    <name evidence="1" type="ORF">CKO43_12515</name>
</gene>
<name>A0ABS1DU90_RUBGE</name>
<accession>A0ABS1DU90</accession>
<reference evidence="1" key="1">
    <citation type="submission" date="2017-08" db="EMBL/GenBank/DDBJ databases">
        <authorList>
            <person name="Imhoff J.F."/>
            <person name="Rahn T."/>
            <person name="Kuenzel S."/>
            <person name="Neulinger S.C."/>
        </authorList>
    </citation>
    <scope>NUCLEOTIDE SEQUENCE</scope>
    <source>
        <strain evidence="1">IM 151</strain>
    </source>
</reference>
<evidence type="ECO:0000313" key="1">
    <source>
        <dbReference type="EMBL" id="MBK1713602.1"/>
    </source>
</evidence>
<dbReference type="EMBL" id="NRRU01000042">
    <property type="protein sequence ID" value="MBK1713602.1"/>
    <property type="molecule type" value="Genomic_DNA"/>
</dbReference>
<reference evidence="1" key="2">
    <citation type="journal article" date="2020" name="Microorganisms">
        <title>Osmotic Adaptation and Compatible Solute Biosynthesis of Phototrophic Bacteria as Revealed from Genome Analyses.</title>
        <authorList>
            <person name="Imhoff J.F."/>
            <person name="Rahn T."/>
            <person name="Kunzel S."/>
            <person name="Keller A."/>
            <person name="Neulinger S.C."/>
        </authorList>
    </citation>
    <scope>NUCLEOTIDE SEQUENCE</scope>
    <source>
        <strain evidence="1">IM 151</strain>
    </source>
</reference>
<proteinExistence type="predicted"/>
<dbReference type="InterPro" id="IPR012902">
    <property type="entry name" value="N_methyl_site"/>
</dbReference>
<evidence type="ECO:0008006" key="3">
    <source>
        <dbReference type="Google" id="ProtNLM"/>
    </source>
</evidence>
<keyword evidence="2" id="KW-1185">Reference proteome</keyword>
<dbReference type="Proteomes" id="UP001041814">
    <property type="component" value="Unassembled WGS sequence"/>
</dbReference>
<protein>
    <recommendedName>
        <fullName evidence="3">Tfp pilus assembly protein PilX</fullName>
    </recommendedName>
</protein>
<comment type="caution">
    <text evidence="1">The sequence shown here is derived from an EMBL/GenBank/DDBJ whole genome shotgun (WGS) entry which is preliminary data.</text>
</comment>
<sequence length="216" mass="21786">MTPARRRRGVSLVSLMVALALAMICLVTALQAYRTMVVGSRSATTSARSTGSASALAVQLGRVLPAAGWGLGADKSPPGGTMNEDLVLLADATLSSSGRLSGSVQTLAAGTRSGNALAWSSLLDGTLKCSALVSSQTLGLRLLGPKACANAAAAIDSSWDETVVLAPAGAFPLLAFEVASSDCWPYGGPLRRSAASVHVAGVRGTLPGICLPNIHS</sequence>
<evidence type="ECO:0000313" key="2">
    <source>
        <dbReference type="Proteomes" id="UP001041814"/>
    </source>
</evidence>
<dbReference type="Pfam" id="PF07963">
    <property type="entry name" value="N_methyl"/>
    <property type="match status" value="1"/>
</dbReference>
<dbReference type="RefSeq" id="WP_200378846.1">
    <property type="nucleotide sequence ID" value="NZ_NRRU01000042.1"/>
</dbReference>